<comment type="caution">
    <text evidence="1">The sequence shown here is derived from an EMBL/GenBank/DDBJ whole genome shotgun (WGS) entry which is preliminary data.</text>
</comment>
<proteinExistence type="predicted"/>
<reference evidence="1" key="1">
    <citation type="journal article" date="2020" name="mSystems">
        <title>Genome- and Community-Level Interaction Insights into Carbon Utilization and Element Cycling Functions of Hydrothermarchaeota in Hydrothermal Sediment.</title>
        <authorList>
            <person name="Zhou Z."/>
            <person name="Liu Y."/>
            <person name="Xu W."/>
            <person name="Pan J."/>
            <person name="Luo Z.H."/>
            <person name="Li M."/>
        </authorList>
    </citation>
    <scope>NUCLEOTIDE SEQUENCE [LARGE SCALE GENOMIC DNA]</scope>
    <source>
        <strain evidence="1">HyVt-96</strain>
    </source>
</reference>
<dbReference type="Proteomes" id="UP000886050">
    <property type="component" value="Unassembled WGS sequence"/>
</dbReference>
<name>A0A7V5LUE7_UNCW3</name>
<protein>
    <recommendedName>
        <fullName evidence="2">CRISPR-associated protein</fullName>
    </recommendedName>
</protein>
<dbReference type="EMBL" id="DRTX01000066">
    <property type="protein sequence ID" value="HHF52948.1"/>
    <property type="molecule type" value="Genomic_DNA"/>
</dbReference>
<evidence type="ECO:0000313" key="1">
    <source>
        <dbReference type="EMBL" id="HHF52948.1"/>
    </source>
</evidence>
<dbReference type="AlphaFoldDB" id="A0A7V5LUE7"/>
<sequence>MVDTIETYRVKIRGTRPLIMHKFNPETTRRRTGDIPDPVEEAKKAIYRDENGRIAIPTYMIKASIRNASVDYRVPGKGKKTYKDYVRAGILFEEEYAPLIIPDGKDPEEAWEVDLRPVVVQRSRIVRARPKFKEWELEFTIRIIDPIITPDALKRFIVDAGRYKGLGDFRPDYGLFELVTFEKVENGTGKDTPDQSGEESQTNT</sequence>
<evidence type="ECO:0008006" key="2">
    <source>
        <dbReference type="Google" id="ProtNLM"/>
    </source>
</evidence>
<accession>A0A7V5LUE7</accession>
<organism evidence="1">
    <name type="scientific">candidate division WOR-3 bacterium</name>
    <dbReference type="NCBI Taxonomy" id="2052148"/>
    <lineage>
        <taxon>Bacteria</taxon>
        <taxon>Bacteria division WOR-3</taxon>
    </lineage>
</organism>
<gene>
    <name evidence="1" type="ORF">ENL43_01110</name>
</gene>